<dbReference type="Gene3D" id="1.10.1530.10">
    <property type="match status" value="1"/>
</dbReference>
<evidence type="ECO:0000256" key="1">
    <source>
        <dbReference type="ARBA" id="ARBA00006056"/>
    </source>
</evidence>
<dbReference type="AlphaFoldDB" id="A0A1M5I7N9"/>
<dbReference type="InterPro" id="IPR043144">
    <property type="entry name" value="Mal/L-sulf/L-lact_DH-like_ah"/>
</dbReference>
<protein>
    <submittedName>
        <fullName evidence="3">Uncharacterized oxidoreductase</fullName>
    </submittedName>
</protein>
<gene>
    <name evidence="3" type="ORF">SAMN05444169_1361</name>
</gene>
<dbReference type="InterPro" id="IPR003767">
    <property type="entry name" value="Malate/L-lactate_DH-like"/>
</dbReference>
<dbReference type="Proteomes" id="UP000190675">
    <property type="component" value="Chromosome I"/>
</dbReference>
<accession>A0A1M5I7N9</accession>
<dbReference type="Pfam" id="PF02615">
    <property type="entry name" value="Ldh_2"/>
    <property type="match status" value="1"/>
</dbReference>
<dbReference type="InterPro" id="IPR036111">
    <property type="entry name" value="Mal/L-sulfo/L-lacto_DH-like_sf"/>
</dbReference>
<dbReference type="InterPro" id="IPR043143">
    <property type="entry name" value="Mal/L-sulf/L-lact_DH-like_NADP"/>
</dbReference>
<reference evidence="3 4" key="1">
    <citation type="submission" date="2016-11" db="EMBL/GenBank/DDBJ databases">
        <authorList>
            <person name="Jaros S."/>
            <person name="Januszkiewicz K."/>
            <person name="Wedrychowicz H."/>
        </authorList>
    </citation>
    <scope>NUCLEOTIDE SEQUENCE [LARGE SCALE GENOMIC DNA]</scope>
    <source>
        <strain evidence="3 4">GAS242</strain>
    </source>
</reference>
<dbReference type="PANTHER" id="PTHR11091">
    <property type="entry name" value="OXIDOREDUCTASE-RELATED"/>
    <property type="match status" value="1"/>
</dbReference>
<dbReference type="RefSeq" id="WP_079565297.1">
    <property type="nucleotide sequence ID" value="NZ_LT670818.1"/>
</dbReference>
<dbReference type="Gene3D" id="3.30.1370.60">
    <property type="entry name" value="Hypothetical oxidoreductase yiak, domain 2"/>
    <property type="match status" value="1"/>
</dbReference>
<dbReference type="NCBIfam" id="NF007504">
    <property type="entry name" value="PRK10098.1"/>
    <property type="match status" value="1"/>
</dbReference>
<organism evidence="3 4">
    <name type="scientific">Bradyrhizobium erythrophlei</name>
    <dbReference type="NCBI Taxonomy" id="1437360"/>
    <lineage>
        <taxon>Bacteria</taxon>
        <taxon>Pseudomonadati</taxon>
        <taxon>Pseudomonadota</taxon>
        <taxon>Alphaproteobacteria</taxon>
        <taxon>Hyphomicrobiales</taxon>
        <taxon>Nitrobacteraceae</taxon>
        <taxon>Bradyrhizobium</taxon>
    </lineage>
</organism>
<dbReference type="SUPFAM" id="SSF89733">
    <property type="entry name" value="L-sulfolactate dehydrogenase-like"/>
    <property type="match status" value="1"/>
</dbReference>
<sequence length="357" mass="37596">MADYRTVKADSLTSVVRSIVKAGGSSDREADLVATNLVEANLKGHDSHGVGMVPRYIDAMKEGGLKINQHVGVVMDGGAMLTLDGNVGYGQVMGFEAMELGAERAKRNGVCVVGLSNSHHIGRIGHWAEQCIGHGLVSIHFVNVLARPIVAPFGGRDARHGTNPFCVGIPRPGKDPIVLDFATSKIAQGKTRVAYNKGEQLAPSTIIDDHGNPSTDPRFTVIEPSGAILPFGEHKGSGLALICELLGGALSGGKTLSGKPDAGRKVINSMFSILIDPAKMGTGENLAREMESFVAWHIASPPAEGVDRVKIAGEPEREWKKQRLAAGIPVDPTTWQEIVAAGAKVGLDNAAIEKLAS</sequence>
<evidence type="ECO:0000313" key="4">
    <source>
        <dbReference type="Proteomes" id="UP000190675"/>
    </source>
</evidence>
<dbReference type="PANTHER" id="PTHR11091:SF0">
    <property type="entry name" value="MALATE DEHYDROGENASE"/>
    <property type="match status" value="1"/>
</dbReference>
<evidence type="ECO:0000313" key="3">
    <source>
        <dbReference type="EMBL" id="SHG24408.1"/>
    </source>
</evidence>
<dbReference type="OrthoDB" id="9811519at2"/>
<evidence type="ECO:0000256" key="2">
    <source>
        <dbReference type="ARBA" id="ARBA00023002"/>
    </source>
</evidence>
<proteinExistence type="inferred from homology"/>
<comment type="similarity">
    <text evidence="1">Belongs to the LDH2/MDH2 oxidoreductase family.</text>
</comment>
<name>A0A1M5I7N9_9BRAD</name>
<dbReference type="GO" id="GO:0016491">
    <property type="term" value="F:oxidoreductase activity"/>
    <property type="evidence" value="ECO:0007669"/>
    <property type="project" value="UniProtKB-KW"/>
</dbReference>
<dbReference type="EMBL" id="LT670818">
    <property type="protein sequence ID" value="SHG24408.1"/>
    <property type="molecule type" value="Genomic_DNA"/>
</dbReference>
<keyword evidence="2" id="KW-0560">Oxidoreductase</keyword>